<dbReference type="PROSITE" id="PS51257">
    <property type="entry name" value="PROKAR_LIPOPROTEIN"/>
    <property type="match status" value="1"/>
</dbReference>
<dbReference type="InterPro" id="IPR042186">
    <property type="entry name" value="FimD_plug_dom"/>
</dbReference>
<dbReference type="PANTHER" id="PTHR30451:SF5">
    <property type="entry name" value="SLR0019 PROTEIN"/>
    <property type="match status" value="1"/>
</dbReference>
<dbReference type="Gene3D" id="2.60.40.3110">
    <property type="match status" value="1"/>
</dbReference>
<dbReference type="Gene3D" id="2.60.40.2610">
    <property type="entry name" value="Outer membrane usher protein FimD, plug domain"/>
    <property type="match status" value="1"/>
</dbReference>
<dbReference type="EMBL" id="CP002159">
    <property type="protein sequence ID" value="ADL55594.1"/>
    <property type="molecule type" value="Genomic_DNA"/>
</dbReference>
<dbReference type="HOGENOM" id="CLU_009120_6_0_4"/>
<dbReference type="InterPro" id="IPR000015">
    <property type="entry name" value="Fimb_usher"/>
</dbReference>
<feature type="chain" id="PRO_5003128049" evidence="1">
    <location>
        <begin position="28"/>
        <end position="778"/>
    </location>
</feature>
<name>D9SGE7_GALCS</name>
<dbReference type="OrthoDB" id="8587at2"/>
<dbReference type="PANTHER" id="PTHR30451">
    <property type="entry name" value="OUTER MEMBRANE USHER PROTEIN"/>
    <property type="match status" value="1"/>
</dbReference>
<feature type="domain" description="PapC-like C-terminal" evidence="2">
    <location>
        <begin position="700"/>
        <end position="760"/>
    </location>
</feature>
<keyword evidence="1" id="KW-0732">Signal</keyword>
<evidence type="ECO:0000256" key="1">
    <source>
        <dbReference type="SAM" id="SignalP"/>
    </source>
</evidence>
<proteinExistence type="predicted"/>
<dbReference type="KEGG" id="gca:Galf_1576"/>
<reference evidence="3 4" key="1">
    <citation type="submission" date="2010-08" db="EMBL/GenBank/DDBJ databases">
        <title>Complete sequence of Gallionella capsiferriformans ES-2.</title>
        <authorList>
            <consortium name="US DOE Joint Genome Institute"/>
            <person name="Lucas S."/>
            <person name="Copeland A."/>
            <person name="Lapidus A."/>
            <person name="Cheng J.-F."/>
            <person name="Bruce D."/>
            <person name="Goodwin L."/>
            <person name="Pitluck S."/>
            <person name="Chertkov O."/>
            <person name="Davenport K.W."/>
            <person name="Detter J.C."/>
            <person name="Han C."/>
            <person name="Tapia R."/>
            <person name="Land M."/>
            <person name="Hauser L."/>
            <person name="Chang Y.-J."/>
            <person name="Jeffries C."/>
            <person name="Kyrpides N."/>
            <person name="Ivanova N."/>
            <person name="Mikhailova N."/>
            <person name="Shelobolina E.S."/>
            <person name="Picardal F."/>
            <person name="Roden E."/>
            <person name="Emerson D."/>
            <person name="Woyke T."/>
        </authorList>
    </citation>
    <scope>NUCLEOTIDE SEQUENCE [LARGE SCALE GENOMIC DNA]</scope>
    <source>
        <strain evidence="3 4">ES-2</strain>
    </source>
</reference>
<gene>
    <name evidence="3" type="ordered locus">Galf_1576</name>
</gene>
<dbReference type="Pfam" id="PF00577">
    <property type="entry name" value="Usher"/>
    <property type="match status" value="2"/>
</dbReference>
<evidence type="ECO:0000259" key="2">
    <source>
        <dbReference type="Pfam" id="PF13953"/>
    </source>
</evidence>
<dbReference type="eggNOG" id="COG3188">
    <property type="taxonomic scope" value="Bacteria"/>
</dbReference>
<keyword evidence="4" id="KW-1185">Reference proteome</keyword>
<dbReference type="Proteomes" id="UP000001235">
    <property type="component" value="Chromosome"/>
</dbReference>
<dbReference type="Pfam" id="PF13953">
    <property type="entry name" value="PapC_C"/>
    <property type="match status" value="1"/>
</dbReference>
<evidence type="ECO:0000313" key="4">
    <source>
        <dbReference type="Proteomes" id="UP000001235"/>
    </source>
</evidence>
<protein>
    <submittedName>
        <fullName evidence="3">Fimbrial biogenesis outer membrane usher protein</fullName>
    </submittedName>
</protein>
<dbReference type="AlphaFoldDB" id="D9SGE7"/>
<dbReference type="GO" id="GO:0009279">
    <property type="term" value="C:cell outer membrane"/>
    <property type="evidence" value="ECO:0007669"/>
    <property type="project" value="TreeGrafter"/>
</dbReference>
<dbReference type="GO" id="GO:0015473">
    <property type="term" value="F:fimbrial usher porin activity"/>
    <property type="evidence" value="ECO:0007669"/>
    <property type="project" value="InterPro"/>
</dbReference>
<feature type="signal peptide" evidence="1">
    <location>
        <begin position="1"/>
        <end position="27"/>
    </location>
</feature>
<dbReference type="Gene3D" id="2.60.40.2070">
    <property type="match status" value="1"/>
</dbReference>
<dbReference type="STRING" id="395494.Galf_1576"/>
<dbReference type="GO" id="GO:0009297">
    <property type="term" value="P:pilus assembly"/>
    <property type="evidence" value="ECO:0007669"/>
    <property type="project" value="InterPro"/>
</dbReference>
<evidence type="ECO:0000313" key="3">
    <source>
        <dbReference type="EMBL" id="ADL55594.1"/>
    </source>
</evidence>
<organism evidence="3 4">
    <name type="scientific">Gallionella capsiferriformans (strain ES-2)</name>
    <name type="common">Gallionella ferruginea capsiferriformans (strain ES-2)</name>
    <dbReference type="NCBI Taxonomy" id="395494"/>
    <lineage>
        <taxon>Bacteria</taxon>
        <taxon>Pseudomonadati</taxon>
        <taxon>Pseudomonadota</taxon>
        <taxon>Betaproteobacteria</taxon>
        <taxon>Nitrosomonadales</taxon>
        <taxon>Gallionellaceae</taxon>
        <taxon>Gallionella</taxon>
    </lineage>
</organism>
<sequence precursor="true">MLLLRRSGRAFWCGIFFSLLGASCAIADEFPFTLQLYSIKVNGQDMGMGTILYSQSAGYFARAEVLEQWGLNPVDSTPVKSMNVDYYPLSFAQGYRFKLDEANQELALEFDPAAFKPNIFASQQERTVSSLQETGGFLNYDFYGTNNRSSNLNQTQINGQFELGLFNRWGAGLSNFVGQNLYSNLNQVNLSPRLIRLETNWTRDFSEERRSLVLGDANGRSSIWGRPVKFAGIQFGTNFATQPGFVTIPLPAFTGEAALPSMAEVYINGNRQMSQAITPGPFQINNFPVITGSGEAKIVVKDMLGKEQVITQPFYLTPNLLRPGVEDYTVELGLIRNNFGLENANYGRPMLVGTQRRGLSDKLTTEWRLEVLPDQKTAGLAATYIPPVSLALTAAAAVSNSQIGNGNYFLLGVDHQAFGGINFGVRAQSASNHFTQLGLSVPGQMQRLTANMGFYTGLGSFGISYTYQKTGVLPIGEYITTSYSKSIGGKASVSLSLFSALSGPANQMVSLFLAYPLDNGIFASTNFISQQGAQNTTVQMQKSAPFGAGIGFRALAGGGQVEREEAGITLQTDYGSYIFDVGRMGRLNSYRFTANGSVTFLQGNVLMSRRSYDSFVLAQVPGFANVPVYLNGQLAAHTDRDGNAILPGLPSYQKSRITIDTKDLPIEAQIETSEAYATPHYRSGVSLKFSVQLSIGALVRFVAENGQPLPNGTVITIEGSTDEFQVALLGEAYLTGLAKKSRIKASWNNQQCDLEINLPENPGPLPHIGPLLCKGIQP</sequence>
<dbReference type="InterPro" id="IPR043142">
    <property type="entry name" value="PapC-like_C_sf"/>
</dbReference>
<accession>D9SGE7</accession>
<dbReference type="InterPro" id="IPR025949">
    <property type="entry name" value="PapC-like_C"/>
</dbReference>